<keyword evidence="3" id="KW-1185">Reference proteome</keyword>
<accession>A0ABP3L5J4</accession>
<comment type="caution">
    <text evidence="2">The sequence shown here is derived from an EMBL/GenBank/DDBJ whole genome shotgun (WGS) entry which is preliminary data.</text>
</comment>
<dbReference type="SUPFAM" id="SSF55729">
    <property type="entry name" value="Acyl-CoA N-acyltransferases (Nat)"/>
    <property type="match status" value="1"/>
</dbReference>
<evidence type="ECO:0000313" key="3">
    <source>
        <dbReference type="Proteomes" id="UP001500880"/>
    </source>
</evidence>
<dbReference type="PANTHER" id="PTHR43415">
    <property type="entry name" value="SPERMIDINE N(1)-ACETYLTRANSFERASE"/>
    <property type="match status" value="1"/>
</dbReference>
<sequence>MIYEFKQMTQEQAEQIAYNWHYEGIYSFYDIEADKEDMEEFLDSEQRGQSMFAVTGNNELTGFFSINQVNNDTIDIGLGLRPDITGKGYGLTFLKEGLSFAEKNYNPGMITLSVATFNQRAIKVYKRAGFTEAGTFIQNTNGGQYEFLRMVYKC</sequence>
<reference evidence="3" key="1">
    <citation type="journal article" date="2019" name="Int. J. Syst. Evol. Microbiol.">
        <title>The Global Catalogue of Microorganisms (GCM) 10K type strain sequencing project: providing services to taxonomists for standard genome sequencing and annotation.</title>
        <authorList>
            <consortium name="The Broad Institute Genomics Platform"/>
            <consortium name="The Broad Institute Genome Sequencing Center for Infectious Disease"/>
            <person name="Wu L."/>
            <person name="Ma J."/>
        </authorList>
    </citation>
    <scope>NUCLEOTIDE SEQUENCE [LARGE SCALE GENOMIC DNA]</scope>
    <source>
        <strain evidence="3">JCM 12389</strain>
    </source>
</reference>
<feature type="domain" description="N-acetyltransferase" evidence="1">
    <location>
        <begin position="3"/>
        <end position="154"/>
    </location>
</feature>
<dbReference type="PANTHER" id="PTHR43415:SF3">
    <property type="entry name" value="GNAT-FAMILY ACETYLTRANSFERASE"/>
    <property type="match status" value="1"/>
</dbReference>
<evidence type="ECO:0000259" key="1">
    <source>
        <dbReference type="PROSITE" id="PS51186"/>
    </source>
</evidence>
<dbReference type="EMBL" id="BAAADO010000003">
    <property type="protein sequence ID" value="GAA0492451.1"/>
    <property type="molecule type" value="Genomic_DNA"/>
</dbReference>
<dbReference type="RefSeq" id="WP_343839993.1">
    <property type="nucleotide sequence ID" value="NZ_BAAADO010000003.1"/>
</dbReference>
<name>A0ABP3L5J4_9BACI</name>
<dbReference type="Proteomes" id="UP001500880">
    <property type="component" value="Unassembled WGS sequence"/>
</dbReference>
<organism evidence="2 3">
    <name type="scientific">Salinibacillus aidingensis</name>
    <dbReference type="NCBI Taxonomy" id="237684"/>
    <lineage>
        <taxon>Bacteria</taxon>
        <taxon>Bacillati</taxon>
        <taxon>Bacillota</taxon>
        <taxon>Bacilli</taxon>
        <taxon>Bacillales</taxon>
        <taxon>Bacillaceae</taxon>
        <taxon>Salinibacillus</taxon>
    </lineage>
</organism>
<dbReference type="InterPro" id="IPR016181">
    <property type="entry name" value="Acyl_CoA_acyltransferase"/>
</dbReference>
<proteinExistence type="predicted"/>
<gene>
    <name evidence="2" type="ORF">GCM10008986_18490</name>
</gene>
<dbReference type="Pfam" id="PF13302">
    <property type="entry name" value="Acetyltransf_3"/>
    <property type="match status" value="1"/>
</dbReference>
<dbReference type="InterPro" id="IPR000182">
    <property type="entry name" value="GNAT_dom"/>
</dbReference>
<evidence type="ECO:0000313" key="2">
    <source>
        <dbReference type="EMBL" id="GAA0492451.1"/>
    </source>
</evidence>
<dbReference type="Gene3D" id="3.40.630.30">
    <property type="match status" value="1"/>
</dbReference>
<protein>
    <submittedName>
        <fullName evidence="2">GNAT family protein</fullName>
    </submittedName>
</protein>
<dbReference type="PROSITE" id="PS51186">
    <property type="entry name" value="GNAT"/>
    <property type="match status" value="1"/>
</dbReference>